<dbReference type="PANTHER" id="PTHR34612">
    <property type="entry name" value="GH131_N DOMAIN-CONTAINING PROTEIN"/>
    <property type="match status" value="1"/>
</dbReference>
<keyword evidence="2" id="KW-0732">Signal</keyword>
<keyword evidence="1" id="KW-0472">Membrane</keyword>
<gene>
    <name evidence="4" type="ORF">K491DRAFT_722260</name>
</gene>
<dbReference type="PANTHER" id="PTHR34612:SF4">
    <property type="entry name" value="GLYCOSIDE HYDROLASE 131 CATALYTIC N-TERMINAL DOMAIN-CONTAINING PROTEIN"/>
    <property type="match status" value="1"/>
</dbReference>
<keyword evidence="1" id="KW-0812">Transmembrane</keyword>
<evidence type="ECO:0000259" key="3">
    <source>
        <dbReference type="Pfam" id="PF18271"/>
    </source>
</evidence>
<evidence type="ECO:0000313" key="5">
    <source>
        <dbReference type="Proteomes" id="UP000799324"/>
    </source>
</evidence>
<organism evidence="4 5">
    <name type="scientific">Lophiostoma macrostomum CBS 122681</name>
    <dbReference type="NCBI Taxonomy" id="1314788"/>
    <lineage>
        <taxon>Eukaryota</taxon>
        <taxon>Fungi</taxon>
        <taxon>Dikarya</taxon>
        <taxon>Ascomycota</taxon>
        <taxon>Pezizomycotina</taxon>
        <taxon>Dothideomycetes</taxon>
        <taxon>Pleosporomycetidae</taxon>
        <taxon>Pleosporales</taxon>
        <taxon>Lophiostomataceae</taxon>
        <taxon>Lophiostoma</taxon>
    </lineage>
</organism>
<evidence type="ECO:0000256" key="1">
    <source>
        <dbReference type="SAM" id="Phobius"/>
    </source>
</evidence>
<evidence type="ECO:0000256" key="2">
    <source>
        <dbReference type="SAM" id="SignalP"/>
    </source>
</evidence>
<accession>A0A6A6SP95</accession>
<dbReference type="InterPro" id="IPR041524">
    <property type="entry name" value="GH131_N"/>
</dbReference>
<dbReference type="Gene3D" id="2.60.120.1160">
    <property type="match status" value="1"/>
</dbReference>
<feature type="domain" description="Glycoside hydrolase 131 catalytic N-terminal" evidence="3">
    <location>
        <begin position="33"/>
        <end position="281"/>
    </location>
</feature>
<feature type="chain" id="PRO_5025661102" evidence="2">
    <location>
        <begin position="19"/>
        <end position="412"/>
    </location>
</feature>
<dbReference type="Proteomes" id="UP000799324">
    <property type="component" value="Unassembled WGS sequence"/>
</dbReference>
<keyword evidence="4" id="KW-0378">Hydrolase</keyword>
<feature type="transmembrane region" description="Helical" evidence="1">
    <location>
        <begin position="352"/>
        <end position="373"/>
    </location>
</feature>
<evidence type="ECO:0000313" key="4">
    <source>
        <dbReference type="EMBL" id="KAF2648791.1"/>
    </source>
</evidence>
<protein>
    <submittedName>
        <fullName evidence="4">Glycoside hydrolase family 131 protein</fullName>
    </submittedName>
</protein>
<dbReference type="EMBL" id="MU004521">
    <property type="protein sequence ID" value="KAF2648791.1"/>
    <property type="molecule type" value="Genomic_DNA"/>
</dbReference>
<proteinExistence type="predicted"/>
<name>A0A6A6SP95_9PLEO</name>
<dbReference type="OrthoDB" id="5283326at2759"/>
<dbReference type="AlphaFoldDB" id="A0A6A6SP95"/>
<reference evidence="4" key="1">
    <citation type="journal article" date="2020" name="Stud. Mycol.">
        <title>101 Dothideomycetes genomes: a test case for predicting lifestyles and emergence of pathogens.</title>
        <authorList>
            <person name="Haridas S."/>
            <person name="Albert R."/>
            <person name="Binder M."/>
            <person name="Bloem J."/>
            <person name="Labutti K."/>
            <person name="Salamov A."/>
            <person name="Andreopoulos B."/>
            <person name="Baker S."/>
            <person name="Barry K."/>
            <person name="Bills G."/>
            <person name="Bluhm B."/>
            <person name="Cannon C."/>
            <person name="Castanera R."/>
            <person name="Culley D."/>
            <person name="Daum C."/>
            <person name="Ezra D."/>
            <person name="Gonzalez J."/>
            <person name="Henrissat B."/>
            <person name="Kuo A."/>
            <person name="Liang C."/>
            <person name="Lipzen A."/>
            <person name="Lutzoni F."/>
            <person name="Magnuson J."/>
            <person name="Mondo S."/>
            <person name="Nolan M."/>
            <person name="Ohm R."/>
            <person name="Pangilinan J."/>
            <person name="Park H.-J."/>
            <person name="Ramirez L."/>
            <person name="Alfaro M."/>
            <person name="Sun H."/>
            <person name="Tritt A."/>
            <person name="Yoshinaga Y."/>
            <person name="Zwiers L.-H."/>
            <person name="Turgeon B."/>
            <person name="Goodwin S."/>
            <person name="Spatafora J."/>
            <person name="Crous P."/>
            <person name="Grigoriev I."/>
        </authorList>
    </citation>
    <scope>NUCLEOTIDE SEQUENCE</scope>
    <source>
        <strain evidence="4">CBS 122681</strain>
    </source>
</reference>
<keyword evidence="5" id="KW-1185">Reference proteome</keyword>
<sequence>MTRQSIVAVLFAAGSALAAPLTSVAAADIKCPIVFDGRVPVGTAPTFFDTYATNTIFNPDYVHNSALKWSEILKFPNDSSRFDGTQYIPLEVTVSDKSIFQTQNGFRRAGLQFLKDAADGDGQKEIKTLHFSVKQDPARPLNLTHEYLNVWHEAADYSADQIQFQVGQLIGKSAADKQNFKILDRNGNSLYSVAMDTKNWQNFAITLNYNTNQVTIYYSVGQDALKSVKGPVAANLAGGGQFQIGILKKPTGSSDVVNNGYQESNLNEGQIYGGLFLEDSASNCVVFPKKGAADIDATADGSGYLDGFGNSMTTDNLNATFAPQDRGGRAAALLARALGEGSGDNSTALLHVMHAGLLLVIVAAAMGITIYTVRKYQRERAREIHHHHHYESNGNGVRKAIYSDKEAALDAV</sequence>
<keyword evidence="1" id="KW-1133">Transmembrane helix</keyword>
<dbReference type="Pfam" id="PF18271">
    <property type="entry name" value="GH131_N"/>
    <property type="match status" value="1"/>
</dbReference>
<feature type="signal peptide" evidence="2">
    <location>
        <begin position="1"/>
        <end position="18"/>
    </location>
</feature>
<dbReference type="GO" id="GO:0016787">
    <property type="term" value="F:hydrolase activity"/>
    <property type="evidence" value="ECO:0007669"/>
    <property type="project" value="UniProtKB-KW"/>
</dbReference>